<dbReference type="InterPro" id="IPR016032">
    <property type="entry name" value="Sig_transdc_resp-reg_C-effctor"/>
</dbReference>
<evidence type="ECO:0000256" key="2">
    <source>
        <dbReference type="ARBA" id="ARBA00023125"/>
    </source>
</evidence>
<dbReference type="GO" id="GO:0000160">
    <property type="term" value="P:phosphorelay signal transduction system"/>
    <property type="evidence" value="ECO:0007669"/>
    <property type="project" value="InterPro"/>
</dbReference>
<dbReference type="PANTHER" id="PTHR43214">
    <property type="entry name" value="TWO-COMPONENT RESPONSE REGULATOR"/>
    <property type="match status" value="1"/>
</dbReference>
<proteinExistence type="predicted"/>
<feature type="domain" description="Response regulatory" evidence="5">
    <location>
        <begin position="23"/>
        <end position="139"/>
    </location>
</feature>
<dbReference type="InterPro" id="IPR039420">
    <property type="entry name" value="WalR-like"/>
</dbReference>
<dbReference type="PANTHER" id="PTHR43214:SF43">
    <property type="entry name" value="TWO-COMPONENT RESPONSE REGULATOR"/>
    <property type="match status" value="1"/>
</dbReference>
<evidence type="ECO:0000313" key="7">
    <source>
        <dbReference type="Proteomes" id="UP000319514"/>
    </source>
</evidence>
<dbReference type="Pfam" id="PF00072">
    <property type="entry name" value="Response_reg"/>
    <property type="match status" value="1"/>
</dbReference>
<dbReference type="SUPFAM" id="SSF52172">
    <property type="entry name" value="CheY-like"/>
    <property type="match status" value="1"/>
</dbReference>
<evidence type="ECO:0000259" key="4">
    <source>
        <dbReference type="PROSITE" id="PS50043"/>
    </source>
</evidence>
<dbReference type="SUPFAM" id="SSF46894">
    <property type="entry name" value="C-terminal effector domain of the bipartite response regulators"/>
    <property type="match status" value="1"/>
</dbReference>
<dbReference type="OrthoDB" id="9816529at2"/>
<organism evidence="6 7">
    <name type="scientific">Oryzihumus leptocrescens</name>
    <dbReference type="NCBI Taxonomy" id="297536"/>
    <lineage>
        <taxon>Bacteria</taxon>
        <taxon>Bacillati</taxon>
        <taxon>Actinomycetota</taxon>
        <taxon>Actinomycetes</taxon>
        <taxon>Micrococcales</taxon>
        <taxon>Intrasporangiaceae</taxon>
        <taxon>Oryzihumus</taxon>
    </lineage>
</organism>
<feature type="domain" description="HTH luxR-type" evidence="4">
    <location>
        <begin position="160"/>
        <end position="225"/>
    </location>
</feature>
<dbReference type="EMBL" id="VFOQ01000002">
    <property type="protein sequence ID" value="TQL56881.1"/>
    <property type="molecule type" value="Genomic_DNA"/>
</dbReference>
<feature type="modified residue" description="4-aspartylphosphate" evidence="3">
    <location>
        <position position="74"/>
    </location>
</feature>
<comment type="caution">
    <text evidence="6">The sequence shown here is derived from an EMBL/GenBank/DDBJ whole genome shotgun (WGS) entry which is preliminary data.</text>
</comment>
<dbReference type="CDD" id="cd17535">
    <property type="entry name" value="REC_NarL-like"/>
    <property type="match status" value="1"/>
</dbReference>
<reference evidence="6 7" key="1">
    <citation type="submission" date="2019-06" db="EMBL/GenBank/DDBJ databases">
        <title>Sequencing the genomes of 1000 actinobacteria strains.</title>
        <authorList>
            <person name="Klenk H.-P."/>
        </authorList>
    </citation>
    <scope>NUCLEOTIDE SEQUENCE [LARGE SCALE GENOMIC DNA]</scope>
    <source>
        <strain evidence="6 7">DSM 18082</strain>
    </source>
</reference>
<dbReference type="Gene3D" id="3.40.50.2300">
    <property type="match status" value="1"/>
</dbReference>
<dbReference type="CDD" id="cd06170">
    <property type="entry name" value="LuxR_C_like"/>
    <property type="match status" value="1"/>
</dbReference>
<dbReference type="SMART" id="SM00448">
    <property type="entry name" value="REC"/>
    <property type="match status" value="1"/>
</dbReference>
<accession>A0A542Z984</accession>
<gene>
    <name evidence="6" type="ORF">FB474_3644</name>
</gene>
<evidence type="ECO:0000256" key="1">
    <source>
        <dbReference type="ARBA" id="ARBA00022553"/>
    </source>
</evidence>
<dbReference type="InterPro" id="IPR011006">
    <property type="entry name" value="CheY-like_superfamily"/>
</dbReference>
<name>A0A542Z984_9MICO</name>
<sequence length="230" mass="24041">MSGVDEALDTGHHDHLDGVRPIRVLIVDDHEVVAASLARVLDEEPDLSTVGLAQTLAQARARVQTSSPDVLILDRRLPDGDGVAAIPELRALRPSMNVVVLTGASSDDVLVRAIEAGAAGFLSKTRSLAEVTTAVRAAAQGEASISPELLARLLPRLTRTGGAQPALTRREEEVLSMLAQGLSNASIAAELDVSVNTVRNHVANLSAKLGAHSKLEAMSIAIQRGLLSGP</sequence>
<dbReference type="InterPro" id="IPR058245">
    <property type="entry name" value="NreC/VraR/RcsB-like_REC"/>
</dbReference>
<dbReference type="GO" id="GO:0006355">
    <property type="term" value="P:regulation of DNA-templated transcription"/>
    <property type="evidence" value="ECO:0007669"/>
    <property type="project" value="InterPro"/>
</dbReference>
<protein>
    <submittedName>
        <fullName evidence="6">LuxR family two component transcriptional regulator</fullName>
    </submittedName>
</protein>
<keyword evidence="2" id="KW-0238">DNA-binding</keyword>
<dbReference type="InterPro" id="IPR001789">
    <property type="entry name" value="Sig_transdc_resp-reg_receiver"/>
</dbReference>
<evidence type="ECO:0000256" key="3">
    <source>
        <dbReference type="PROSITE-ProRule" id="PRU00169"/>
    </source>
</evidence>
<dbReference type="InterPro" id="IPR000792">
    <property type="entry name" value="Tscrpt_reg_LuxR_C"/>
</dbReference>
<dbReference type="PROSITE" id="PS50043">
    <property type="entry name" value="HTH_LUXR_2"/>
    <property type="match status" value="1"/>
</dbReference>
<dbReference type="Proteomes" id="UP000319514">
    <property type="component" value="Unassembled WGS sequence"/>
</dbReference>
<dbReference type="PROSITE" id="PS50110">
    <property type="entry name" value="RESPONSE_REGULATORY"/>
    <property type="match status" value="1"/>
</dbReference>
<dbReference type="PROSITE" id="PS00622">
    <property type="entry name" value="HTH_LUXR_1"/>
    <property type="match status" value="1"/>
</dbReference>
<dbReference type="AlphaFoldDB" id="A0A542Z984"/>
<keyword evidence="7" id="KW-1185">Reference proteome</keyword>
<evidence type="ECO:0000313" key="6">
    <source>
        <dbReference type="EMBL" id="TQL56881.1"/>
    </source>
</evidence>
<dbReference type="GO" id="GO:0003677">
    <property type="term" value="F:DNA binding"/>
    <property type="evidence" value="ECO:0007669"/>
    <property type="project" value="UniProtKB-KW"/>
</dbReference>
<keyword evidence="1 3" id="KW-0597">Phosphoprotein</keyword>
<dbReference type="PRINTS" id="PR00038">
    <property type="entry name" value="HTHLUXR"/>
</dbReference>
<evidence type="ECO:0000259" key="5">
    <source>
        <dbReference type="PROSITE" id="PS50110"/>
    </source>
</evidence>
<dbReference type="SMART" id="SM00421">
    <property type="entry name" value="HTH_LUXR"/>
    <property type="match status" value="1"/>
</dbReference>
<dbReference type="Pfam" id="PF00196">
    <property type="entry name" value="GerE"/>
    <property type="match status" value="1"/>
</dbReference>